<sequence length="362" mass="38808">MTELGAVAPLAEADVLSAGIAAIRDRLPTSWQLSAQRDEPRGDSRVDAILSLRAPDGGEVTLIVEAKRLIEGRDVAAVTAQLARYGTQFPGSIGMVIARYLSESTRKRLRAAGLAFADATGNVLVRADSPALFISDRGSDNDPWRGRGRPRGTLKGEPAAKVVRALADTAGPWKIRDLVAASGASTGSTYRVIEFLESEALVTRGTDGLINVPEWAPLLRRWSEDYQFLHTNAVTRWIAPRGLPALLERMRTKDAADYALTGSVAASAWESYAPARLAMVYASDPETTAAAWDLRATDTGANVLIAKPAYPVVFTRSVSALGGLRVAAPAQVAVDLMTGSGRAPAEAEELLDWMGRNEQTWR</sequence>
<evidence type="ECO:0000313" key="2">
    <source>
        <dbReference type="EMBL" id="GAP31910.1"/>
    </source>
</evidence>
<accession>A0A0B8NDP6</accession>
<proteinExistence type="predicted"/>
<dbReference type="GeneID" id="93372667"/>
<reference evidence="2 3" key="2">
    <citation type="journal article" date="2016" name="Genome Announc.">
        <title>Draft Genome Sequence of Erythromycin- and Oxytetracycline-Sensitive Nocardia seriolae Strain U-1 (NBRC 110359).</title>
        <authorList>
            <person name="Imajoh M."/>
            <person name="Sukeda M."/>
            <person name="Shimizu M."/>
            <person name="Yamane J."/>
            <person name="Ohnishi K."/>
            <person name="Oshima S."/>
        </authorList>
    </citation>
    <scope>NUCLEOTIDE SEQUENCE [LARGE SCALE GENOMIC DNA]</scope>
    <source>
        <strain evidence="2 3">U-1</strain>
    </source>
</reference>
<gene>
    <name evidence="1" type="ORF">NS506_07391</name>
    <name evidence="2" type="ORF">NSK11_contig00133-0001</name>
</gene>
<evidence type="ECO:0000313" key="4">
    <source>
        <dbReference type="Proteomes" id="UP000180166"/>
    </source>
</evidence>
<dbReference type="Proteomes" id="UP000037179">
    <property type="component" value="Unassembled WGS sequence"/>
</dbReference>
<reference evidence="1 4" key="3">
    <citation type="submission" date="2016-10" db="EMBL/GenBank/DDBJ databases">
        <title>Genome sequence of Nocardia seriolae strain EM150506, isolated from Anguila japonica.</title>
        <authorList>
            <person name="Han H.-J."/>
        </authorList>
    </citation>
    <scope>NUCLEOTIDE SEQUENCE [LARGE SCALE GENOMIC DNA]</scope>
    <source>
        <strain evidence="1 4">EM150506</strain>
    </source>
</reference>
<dbReference type="RefSeq" id="WP_071811623.1">
    <property type="nucleotide sequence ID" value="NZ_AP017900.1"/>
</dbReference>
<organism evidence="2 3">
    <name type="scientific">Nocardia seriolae</name>
    <dbReference type="NCBI Taxonomy" id="37332"/>
    <lineage>
        <taxon>Bacteria</taxon>
        <taxon>Bacillati</taxon>
        <taxon>Actinomycetota</taxon>
        <taxon>Actinomycetes</taxon>
        <taxon>Mycobacteriales</taxon>
        <taxon>Nocardiaceae</taxon>
        <taxon>Nocardia</taxon>
    </lineage>
</organism>
<dbReference type="OrthoDB" id="3351920at2"/>
<evidence type="ECO:0000313" key="1">
    <source>
        <dbReference type="EMBL" id="APB01411.1"/>
    </source>
</evidence>
<dbReference type="EMBL" id="BBYQ01000133">
    <property type="protein sequence ID" value="GAP31910.1"/>
    <property type="molecule type" value="Genomic_DNA"/>
</dbReference>
<evidence type="ECO:0000313" key="3">
    <source>
        <dbReference type="Proteomes" id="UP000037179"/>
    </source>
</evidence>
<dbReference type="KEGG" id="nsr:NS506_07391"/>
<evidence type="ECO:0008006" key="5">
    <source>
        <dbReference type="Google" id="ProtNLM"/>
    </source>
</evidence>
<dbReference type="Proteomes" id="UP000180166">
    <property type="component" value="Chromosome"/>
</dbReference>
<name>A0A0B8NDP6_9NOCA</name>
<dbReference type="AlphaFoldDB" id="A0A0B8NDP6"/>
<reference evidence="3" key="1">
    <citation type="submission" date="2015-07" db="EMBL/GenBank/DDBJ databases">
        <title>Nocardia seriolae U-1 whole genome shotgun sequence.</title>
        <authorList>
            <person name="Imajoh M."/>
            <person name="Fukumoto Y."/>
            <person name="Sukeda M."/>
            <person name="Yamane J."/>
            <person name="Yamasaki K."/>
            <person name="Shimizu M."/>
            <person name="Ohnishi K."/>
            <person name="Oshima S."/>
        </authorList>
    </citation>
    <scope>NUCLEOTIDE SEQUENCE [LARGE SCALE GENOMIC DNA]</scope>
    <source>
        <strain evidence="3">U-1</strain>
    </source>
</reference>
<protein>
    <recommendedName>
        <fullName evidence="5">HTH iclR-type domain-containing protein</fullName>
    </recommendedName>
</protein>
<dbReference type="EMBL" id="CP017839">
    <property type="protein sequence ID" value="APB01411.1"/>
    <property type="molecule type" value="Genomic_DNA"/>
</dbReference>
<keyword evidence="3" id="KW-1185">Reference proteome</keyword>